<dbReference type="OrthoDB" id="4510809at2759"/>
<dbReference type="GO" id="GO:0004312">
    <property type="term" value="F:fatty acid synthase activity"/>
    <property type="evidence" value="ECO:0007669"/>
    <property type="project" value="TreeGrafter"/>
</dbReference>
<keyword evidence="3" id="KW-0808">Transferase</keyword>
<feature type="region of interest" description="Disordered" evidence="5">
    <location>
        <begin position="773"/>
        <end position="803"/>
    </location>
</feature>
<protein>
    <submittedName>
        <fullName evidence="9">Uncharacterized protein</fullName>
    </submittedName>
</protein>
<dbReference type="EMBL" id="PVWQ01000004">
    <property type="protein sequence ID" value="RDW83796.1"/>
    <property type="molecule type" value="Genomic_DNA"/>
</dbReference>
<dbReference type="InterPro" id="IPR013154">
    <property type="entry name" value="ADH-like_N"/>
</dbReference>
<accession>A0A3D8SBU8</accession>
<dbReference type="STRING" id="1810919.A0A3D8SBU8"/>
<dbReference type="FunFam" id="3.40.50.720:FF:000209">
    <property type="entry name" value="Polyketide synthase Pks12"/>
    <property type="match status" value="1"/>
</dbReference>
<proteinExistence type="predicted"/>
<comment type="caution">
    <text evidence="9">The sequence shown here is derived from an EMBL/GenBank/DDBJ whole genome shotgun (WGS) entry which is preliminary data.</text>
</comment>
<dbReference type="GO" id="GO:1901336">
    <property type="term" value="P:lactone biosynthetic process"/>
    <property type="evidence" value="ECO:0007669"/>
    <property type="project" value="UniProtKB-ARBA"/>
</dbReference>
<evidence type="ECO:0000259" key="8">
    <source>
        <dbReference type="SMART" id="SM00829"/>
    </source>
</evidence>
<dbReference type="Gene3D" id="3.40.50.720">
    <property type="entry name" value="NAD(P)-binding Rossmann-like Domain"/>
    <property type="match status" value="2"/>
</dbReference>
<sequence>MSHRDSDLIGLIAVVGLSLRFPGGANDLPSFWNLLNQARCVSQDFPVNRLNADSMYWPARVRGGHFLNEDADGTCTAFDAPFFDLSAVEAASMDPQQRLLLEASYTALENGISKLRGHSLQRGLLEIGLASRVVNIADGASTDPGALTVLAFDIESPKPYLHGINADGLQNIQRILQNARSVLWLTKSTSKPEHGMATGLARAVNTEVNEYKPMRVTLEADSEPDEEQIQTLFRLIRQMLASPESRFEAEIEQRGGLFHIGRLQEDAACQKGIRERLSFKLECDLRWKDAPALKLTTQTPGLLESLCFVEDDAHSAPLPDNEVEVKVKAVGLNFKDGLAALGRLPIGTLGIECAGAVVRVGAAYQDSFQIGEWVCMLSIGAAFKPYARGKAHNVWRLPFDMSFVEAASMPTTFGTAWTGLVDLARLQKGENVLIHSGAGGTGQAAIHLSQYLGAEVFATVGSEHKRALLMAEYGIPADDHIFNSRDTSFSRGMKHATSGRGVDVVLNSLAGESLLASWESLAPYRRFIELGKKDILDNAGLPMLPFVRHATFSALDWSVWIVERPAHSLQTMETILRLFQQGILHPSRPVHVCPISDVHKAFSAMADGKTSGKTVLTISPEAIVPTITTRHPTYTFSADATYVLAGAFGGIGRCITRWLVERGARNLLLLSRSGPSTPAAHELVESLRANEVTIQTPPSNIADATALRLTLQNSRTSLPPIRGCIQAAMVLHDTPFTHMQHAQWRAAVDPKVSGSWNLHTHLQGLTFFVRLSSPGPSPGSSASTANPTTPPGIPSRIAWRDTA</sequence>
<feature type="domain" description="Ketoreductase" evidence="6">
    <location>
        <begin position="640"/>
        <end position="802"/>
    </location>
</feature>
<evidence type="ECO:0000256" key="2">
    <source>
        <dbReference type="ARBA" id="ARBA00022553"/>
    </source>
</evidence>
<dbReference type="Pfam" id="PF08240">
    <property type="entry name" value="ADH_N"/>
    <property type="match status" value="1"/>
</dbReference>
<dbReference type="PANTHER" id="PTHR43775">
    <property type="entry name" value="FATTY ACID SYNTHASE"/>
    <property type="match status" value="1"/>
</dbReference>
<dbReference type="InterPro" id="IPR011032">
    <property type="entry name" value="GroES-like_sf"/>
</dbReference>
<dbReference type="SUPFAM" id="SSF50129">
    <property type="entry name" value="GroES-like"/>
    <property type="match status" value="1"/>
</dbReference>
<dbReference type="InterPro" id="IPR016039">
    <property type="entry name" value="Thiolase-like"/>
</dbReference>
<dbReference type="SMART" id="SM00829">
    <property type="entry name" value="PKS_ER"/>
    <property type="match status" value="1"/>
</dbReference>
<dbReference type="InterPro" id="IPR036291">
    <property type="entry name" value="NAD(P)-bd_dom_sf"/>
</dbReference>
<dbReference type="GO" id="GO:0016491">
    <property type="term" value="F:oxidoreductase activity"/>
    <property type="evidence" value="ECO:0007669"/>
    <property type="project" value="InterPro"/>
</dbReference>
<evidence type="ECO:0000256" key="1">
    <source>
        <dbReference type="ARBA" id="ARBA00022450"/>
    </source>
</evidence>
<evidence type="ECO:0000256" key="4">
    <source>
        <dbReference type="ARBA" id="ARBA00023268"/>
    </source>
</evidence>
<evidence type="ECO:0000259" key="6">
    <source>
        <dbReference type="SMART" id="SM00822"/>
    </source>
</evidence>
<reference evidence="9 10" key="1">
    <citation type="journal article" date="2018" name="IMA Fungus">
        <title>IMA Genome-F 9: Draft genome sequence of Annulohypoxylon stygium, Aspergillus mulundensis, Berkeleyomyces basicola (syn. Thielaviopsis basicola), Ceratocystis smalleyi, two Cercospora beticola strains, Coleophoma cylindrospora, Fusarium fracticaudum, Phialophora cf. hyalina, and Morchella septimelata.</title>
        <authorList>
            <person name="Wingfield B.D."/>
            <person name="Bills G.F."/>
            <person name="Dong Y."/>
            <person name="Huang W."/>
            <person name="Nel W.J."/>
            <person name="Swalarsk-Parry B.S."/>
            <person name="Vaghefi N."/>
            <person name="Wilken P.M."/>
            <person name="An Z."/>
            <person name="de Beer Z.W."/>
            <person name="De Vos L."/>
            <person name="Chen L."/>
            <person name="Duong T.A."/>
            <person name="Gao Y."/>
            <person name="Hammerbacher A."/>
            <person name="Kikkert J.R."/>
            <person name="Li Y."/>
            <person name="Li H."/>
            <person name="Li K."/>
            <person name="Li Q."/>
            <person name="Liu X."/>
            <person name="Ma X."/>
            <person name="Naidoo K."/>
            <person name="Pethybridge S.J."/>
            <person name="Sun J."/>
            <person name="Steenkamp E.T."/>
            <person name="van der Nest M.A."/>
            <person name="van Wyk S."/>
            <person name="Wingfield M.J."/>
            <person name="Xiong C."/>
            <person name="Yue Q."/>
            <person name="Zhang X."/>
        </authorList>
    </citation>
    <scope>NUCLEOTIDE SEQUENCE [LARGE SCALE GENOMIC DNA]</scope>
    <source>
        <strain evidence="9 10">DSM 5745</strain>
    </source>
</reference>
<feature type="compositionally biased region" description="Low complexity" evidence="5">
    <location>
        <begin position="773"/>
        <end position="787"/>
    </location>
</feature>
<keyword evidence="10" id="KW-1185">Reference proteome</keyword>
<dbReference type="Proteomes" id="UP000256690">
    <property type="component" value="Unassembled WGS sequence"/>
</dbReference>
<dbReference type="Pfam" id="PF13602">
    <property type="entry name" value="ADH_zinc_N_2"/>
    <property type="match status" value="1"/>
</dbReference>
<feature type="domain" description="Ketosynthase family 3 (KS3)" evidence="7">
    <location>
        <begin position="12"/>
        <end position="292"/>
    </location>
</feature>
<dbReference type="GO" id="GO:0006633">
    <property type="term" value="P:fatty acid biosynthetic process"/>
    <property type="evidence" value="ECO:0007669"/>
    <property type="project" value="TreeGrafter"/>
</dbReference>
<evidence type="ECO:0000256" key="3">
    <source>
        <dbReference type="ARBA" id="ARBA00022679"/>
    </source>
</evidence>
<evidence type="ECO:0000256" key="5">
    <source>
        <dbReference type="SAM" id="MobiDB-lite"/>
    </source>
</evidence>
<dbReference type="InterPro" id="IPR020841">
    <property type="entry name" value="PKS_Beta-ketoAc_synthase_dom"/>
</dbReference>
<dbReference type="Pfam" id="PF23114">
    <property type="entry name" value="NAD-bd_HRPKS_sdrA"/>
    <property type="match status" value="1"/>
</dbReference>
<dbReference type="CDD" id="cd05195">
    <property type="entry name" value="enoyl_red"/>
    <property type="match status" value="1"/>
</dbReference>
<dbReference type="InterPro" id="IPR013968">
    <property type="entry name" value="PKS_KR"/>
</dbReference>
<dbReference type="InterPro" id="IPR057326">
    <property type="entry name" value="KR_dom"/>
</dbReference>
<dbReference type="PANTHER" id="PTHR43775:SF29">
    <property type="entry name" value="ASPERFURANONE POLYKETIDE SYNTHASE AFOG-RELATED"/>
    <property type="match status" value="1"/>
</dbReference>
<dbReference type="GeneID" id="38114492"/>
<dbReference type="Gene3D" id="3.90.180.10">
    <property type="entry name" value="Medium-chain alcohol dehydrogenases, catalytic domain"/>
    <property type="match status" value="1"/>
</dbReference>
<evidence type="ECO:0000313" key="10">
    <source>
        <dbReference type="Proteomes" id="UP000256690"/>
    </source>
</evidence>
<keyword evidence="1" id="KW-0596">Phosphopantetheine</keyword>
<dbReference type="RefSeq" id="XP_026605134.1">
    <property type="nucleotide sequence ID" value="XM_026746138.1"/>
</dbReference>
<dbReference type="Gene3D" id="3.40.47.10">
    <property type="match status" value="1"/>
</dbReference>
<dbReference type="InterPro" id="IPR056501">
    <property type="entry name" value="NAD-bd_HRPKS_sdrA"/>
</dbReference>
<dbReference type="Pfam" id="PF00109">
    <property type="entry name" value="ketoacyl-synt"/>
    <property type="match status" value="1"/>
</dbReference>
<gene>
    <name evidence="9" type="ORF">DSM5745_04122</name>
</gene>
<dbReference type="SUPFAM" id="SSF53901">
    <property type="entry name" value="Thiolase-like"/>
    <property type="match status" value="1"/>
</dbReference>
<name>A0A3D8SBU8_9EURO</name>
<dbReference type="Pfam" id="PF08659">
    <property type="entry name" value="KR"/>
    <property type="match status" value="1"/>
</dbReference>
<dbReference type="GO" id="GO:0044550">
    <property type="term" value="P:secondary metabolite biosynthetic process"/>
    <property type="evidence" value="ECO:0007669"/>
    <property type="project" value="UniProtKB-ARBA"/>
</dbReference>
<dbReference type="AlphaFoldDB" id="A0A3D8SBU8"/>
<evidence type="ECO:0000313" key="9">
    <source>
        <dbReference type="EMBL" id="RDW83796.1"/>
    </source>
</evidence>
<keyword evidence="4" id="KW-0511">Multifunctional enzyme</keyword>
<dbReference type="SUPFAM" id="SSF51735">
    <property type="entry name" value="NAD(P)-binding Rossmann-fold domains"/>
    <property type="match status" value="2"/>
</dbReference>
<dbReference type="SMART" id="SM00825">
    <property type="entry name" value="PKS_KS"/>
    <property type="match status" value="1"/>
</dbReference>
<evidence type="ECO:0000259" key="7">
    <source>
        <dbReference type="SMART" id="SM00825"/>
    </source>
</evidence>
<dbReference type="InterPro" id="IPR014030">
    <property type="entry name" value="Ketoacyl_synth_N"/>
</dbReference>
<feature type="domain" description="Enoyl reductase (ER)" evidence="8">
    <location>
        <begin position="301"/>
        <end position="616"/>
    </location>
</feature>
<dbReference type="InterPro" id="IPR050091">
    <property type="entry name" value="PKS_NRPS_Biosynth_Enz"/>
</dbReference>
<keyword evidence="2" id="KW-0597">Phosphoprotein</keyword>
<dbReference type="SMART" id="SM00822">
    <property type="entry name" value="PKS_KR"/>
    <property type="match status" value="1"/>
</dbReference>
<organism evidence="9 10">
    <name type="scientific">Aspergillus mulundensis</name>
    <dbReference type="NCBI Taxonomy" id="1810919"/>
    <lineage>
        <taxon>Eukaryota</taxon>
        <taxon>Fungi</taxon>
        <taxon>Dikarya</taxon>
        <taxon>Ascomycota</taxon>
        <taxon>Pezizomycotina</taxon>
        <taxon>Eurotiomycetes</taxon>
        <taxon>Eurotiomycetidae</taxon>
        <taxon>Eurotiales</taxon>
        <taxon>Aspergillaceae</taxon>
        <taxon>Aspergillus</taxon>
        <taxon>Aspergillus subgen. Nidulantes</taxon>
    </lineage>
</organism>
<dbReference type="InterPro" id="IPR020843">
    <property type="entry name" value="ER"/>
</dbReference>